<evidence type="ECO:0000256" key="1">
    <source>
        <dbReference type="ARBA" id="ARBA00022723"/>
    </source>
</evidence>
<sequence length="147" mass="16898">MPEYNHHTIDEFETNPEKPGQRWELSPQLGIDEYNFNIAALNRGEPLSQNGYHYHENQQEFFYMLDNQCQVEVEDGVFCLRENEVVRFDQGVPHLLHNPFHETAKLIAIGSPPEGRYPVQQIQSAAELLKDRYGSTTPNPVGDQGTQ</sequence>
<dbReference type="AlphaFoldDB" id="U1MNR2"/>
<dbReference type="Pfam" id="PF07883">
    <property type="entry name" value="Cupin_2"/>
    <property type="match status" value="1"/>
</dbReference>
<dbReference type="EMBL" id="KE356560">
    <property type="protein sequence ID" value="ERG91504.1"/>
    <property type="molecule type" value="Genomic_DNA"/>
</dbReference>
<feature type="compositionally biased region" description="Basic and acidic residues" evidence="2">
    <location>
        <begin position="1"/>
        <end position="21"/>
    </location>
</feature>
<dbReference type="PANTHER" id="PTHR35848:SF9">
    <property type="entry name" value="SLL1358 PROTEIN"/>
    <property type="match status" value="1"/>
</dbReference>
<accession>U1MNR2</accession>
<evidence type="ECO:0000256" key="2">
    <source>
        <dbReference type="SAM" id="MobiDB-lite"/>
    </source>
</evidence>
<organism evidence="4 5">
    <name type="scientific">Haloquadratum walsbyi J07HQW1</name>
    <dbReference type="NCBI Taxonomy" id="1238424"/>
    <lineage>
        <taxon>Archaea</taxon>
        <taxon>Methanobacteriati</taxon>
        <taxon>Methanobacteriota</taxon>
        <taxon>Stenosarchaea group</taxon>
        <taxon>Halobacteria</taxon>
        <taxon>Halobacteriales</taxon>
        <taxon>Haloferacaceae</taxon>
        <taxon>Haloquadratum</taxon>
    </lineage>
</organism>
<protein>
    <submittedName>
        <fullName evidence="4">Cupin domain protein</fullName>
    </submittedName>
</protein>
<proteinExistence type="predicted"/>
<reference evidence="4 5" key="1">
    <citation type="journal article" date="2013" name="PLoS ONE">
        <title>Assembly-driven community genomics of a hypersaline microbial ecosystem.</title>
        <authorList>
            <person name="Podell S."/>
            <person name="Ugalde J.A."/>
            <person name="Narasingarao P."/>
            <person name="Banfield J.F."/>
            <person name="Heidelberg K.B."/>
            <person name="Allen E.E."/>
        </authorList>
    </citation>
    <scope>NUCLEOTIDE SEQUENCE [LARGE SCALE GENOMIC DNA]</scope>
    <source>
        <strain evidence="5">J07HQW1</strain>
    </source>
</reference>
<name>U1MNR2_9EURY</name>
<dbReference type="InterPro" id="IPR014710">
    <property type="entry name" value="RmlC-like_jellyroll"/>
</dbReference>
<dbReference type="STRING" id="1238424.J07HQW1_01538"/>
<feature type="domain" description="Cupin type-2" evidence="3">
    <location>
        <begin position="50"/>
        <end position="109"/>
    </location>
</feature>
<keyword evidence="1" id="KW-0479">Metal-binding</keyword>
<dbReference type="CDD" id="cd02208">
    <property type="entry name" value="cupin_RmlC-like"/>
    <property type="match status" value="1"/>
</dbReference>
<evidence type="ECO:0000313" key="5">
    <source>
        <dbReference type="Proteomes" id="UP000030649"/>
    </source>
</evidence>
<dbReference type="Gene3D" id="2.60.120.10">
    <property type="entry name" value="Jelly Rolls"/>
    <property type="match status" value="1"/>
</dbReference>
<dbReference type="InterPro" id="IPR051610">
    <property type="entry name" value="GPI/OXD"/>
</dbReference>
<evidence type="ECO:0000313" key="4">
    <source>
        <dbReference type="EMBL" id="ERG91504.1"/>
    </source>
</evidence>
<dbReference type="SUPFAM" id="SSF51182">
    <property type="entry name" value="RmlC-like cupins"/>
    <property type="match status" value="1"/>
</dbReference>
<dbReference type="Proteomes" id="UP000030649">
    <property type="component" value="Unassembled WGS sequence"/>
</dbReference>
<dbReference type="InterPro" id="IPR013096">
    <property type="entry name" value="Cupin_2"/>
</dbReference>
<feature type="region of interest" description="Disordered" evidence="2">
    <location>
        <begin position="1"/>
        <end position="22"/>
    </location>
</feature>
<gene>
    <name evidence="4" type="ORF">J07HQW1_01538</name>
</gene>
<evidence type="ECO:0000259" key="3">
    <source>
        <dbReference type="Pfam" id="PF07883"/>
    </source>
</evidence>
<dbReference type="InterPro" id="IPR011051">
    <property type="entry name" value="RmlC_Cupin_sf"/>
</dbReference>
<dbReference type="HOGENOM" id="CLU_1830536_0_0_2"/>
<dbReference type="GO" id="GO:0046872">
    <property type="term" value="F:metal ion binding"/>
    <property type="evidence" value="ECO:0007669"/>
    <property type="project" value="UniProtKB-KW"/>
</dbReference>
<dbReference type="PANTHER" id="PTHR35848">
    <property type="entry name" value="OXALATE-BINDING PROTEIN"/>
    <property type="match status" value="1"/>
</dbReference>